<proteinExistence type="predicted"/>
<organism evidence="2 3">
    <name type="scientific">Leptomonas pyrrhocoris</name>
    <name type="common">Firebug parasite</name>
    <dbReference type="NCBI Taxonomy" id="157538"/>
    <lineage>
        <taxon>Eukaryota</taxon>
        <taxon>Discoba</taxon>
        <taxon>Euglenozoa</taxon>
        <taxon>Kinetoplastea</taxon>
        <taxon>Metakinetoplastina</taxon>
        <taxon>Trypanosomatida</taxon>
        <taxon>Trypanosomatidae</taxon>
        <taxon>Leishmaniinae</taxon>
        <taxon>Leptomonas</taxon>
    </lineage>
</organism>
<comment type="caution">
    <text evidence="2">The sequence shown here is derived from an EMBL/GenBank/DDBJ whole genome shotgun (WGS) entry which is preliminary data.</text>
</comment>
<dbReference type="Proteomes" id="UP000037923">
    <property type="component" value="Unassembled WGS sequence"/>
</dbReference>
<feature type="region of interest" description="Disordered" evidence="1">
    <location>
        <begin position="134"/>
        <end position="153"/>
    </location>
</feature>
<dbReference type="OMA" id="PYSAECA"/>
<protein>
    <submittedName>
        <fullName evidence="2">Uncharacterized protein</fullName>
    </submittedName>
</protein>
<dbReference type="OrthoDB" id="272153at2759"/>
<name>A0A0M9G8V4_LEPPY</name>
<dbReference type="RefSeq" id="XP_015663345.1">
    <property type="nucleotide sequence ID" value="XM_015797825.1"/>
</dbReference>
<evidence type="ECO:0000313" key="3">
    <source>
        <dbReference type="Proteomes" id="UP000037923"/>
    </source>
</evidence>
<keyword evidence="3" id="KW-1185">Reference proteome</keyword>
<evidence type="ECO:0000313" key="2">
    <source>
        <dbReference type="EMBL" id="KPA84906.1"/>
    </source>
</evidence>
<feature type="region of interest" description="Disordered" evidence="1">
    <location>
        <begin position="382"/>
        <end position="406"/>
    </location>
</feature>
<dbReference type="VEuPathDB" id="TriTrypDB:LpyrH10_02_3320"/>
<accession>A0A0M9G8V4</accession>
<reference evidence="2 3" key="1">
    <citation type="submission" date="2015-07" db="EMBL/GenBank/DDBJ databases">
        <title>High-quality genome of monoxenous trypanosomatid Leptomonas pyrrhocoris.</title>
        <authorList>
            <person name="Flegontov P."/>
            <person name="Butenko A."/>
            <person name="Firsov S."/>
            <person name="Vlcek C."/>
            <person name="Logacheva M.D."/>
            <person name="Field M."/>
            <person name="Filatov D."/>
            <person name="Flegontova O."/>
            <person name="Gerasimov E."/>
            <person name="Jackson A.P."/>
            <person name="Kelly S."/>
            <person name="Opperdoes F."/>
            <person name="O'Reilly A."/>
            <person name="Votypka J."/>
            <person name="Yurchenko V."/>
            <person name="Lukes J."/>
        </authorList>
    </citation>
    <scope>NUCLEOTIDE SEQUENCE [LARGE SCALE GENOMIC DNA]</scope>
    <source>
        <strain evidence="2">H10</strain>
    </source>
</reference>
<dbReference type="GeneID" id="26901653"/>
<feature type="region of interest" description="Disordered" evidence="1">
    <location>
        <begin position="191"/>
        <end position="213"/>
    </location>
</feature>
<dbReference type="EMBL" id="LGTL01000002">
    <property type="protein sequence ID" value="KPA84906.1"/>
    <property type="molecule type" value="Genomic_DNA"/>
</dbReference>
<sequence length="416" mass="43219">MSPSVVCVLHSANECYAESLVGNALQCLHAIQRSVRVTAPDFIPSIAVFFADPQNGARCVYSSVVPDRNHALDGVAATYPPLADANGVPFSHDNGAEANQTEKPTAFVQLFRLRSPLFLQQTVLQAVRKQNTSVSTSASVGASTSASPAPTARDSDIWGSLTGALLASLCYLRAHPSSAFTSVGMDDMDSVADDATDDAAGGTPDEGAHPSRGTSRILIFSDARAGAAPSYSAECGLAMAVVTASKMGVVVSCFGDAVAQTDSAENRLVGLASSLGGFCAARFTLADLGQLLDGESGLTEGSGGSSSRRKRDRIASQFVVGPTMLPCHPLPTSTLENTSLDIPIETEKKEAVAVDGTSSRERASHLGWLCPSCMAIIHRSPREVPESSSGVTNQRAEDGSGEPQSAGVRCPYCHAV</sequence>
<feature type="compositionally biased region" description="Low complexity" evidence="1">
    <location>
        <begin position="134"/>
        <end position="152"/>
    </location>
</feature>
<gene>
    <name evidence="2" type="ORF">ABB37_01358</name>
</gene>
<dbReference type="AlphaFoldDB" id="A0A0M9G8V4"/>
<evidence type="ECO:0000256" key="1">
    <source>
        <dbReference type="SAM" id="MobiDB-lite"/>
    </source>
</evidence>